<evidence type="ECO:0000313" key="2">
    <source>
        <dbReference type="Proteomes" id="UP001187192"/>
    </source>
</evidence>
<gene>
    <name evidence="1" type="ORF">TIFTF001_020079</name>
</gene>
<dbReference type="Proteomes" id="UP001187192">
    <property type="component" value="Unassembled WGS sequence"/>
</dbReference>
<evidence type="ECO:0000313" key="1">
    <source>
        <dbReference type="EMBL" id="GMN50915.1"/>
    </source>
</evidence>
<dbReference type="AlphaFoldDB" id="A0AA88AEQ1"/>
<comment type="caution">
    <text evidence="1">The sequence shown here is derived from an EMBL/GenBank/DDBJ whole genome shotgun (WGS) entry which is preliminary data.</text>
</comment>
<proteinExistence type="predicted"/>
<name>A0AA88AEQ1_FICCA</name>
<dbReference type="EMBL" id="BTGU01000035">
    <property type="protein sequence ID" value="GMN50915.1"/>
    <property type="molecule type" value="Genomic_DNA"/>
</dbReference>
<reference evidence="1" key="1">
    <citation type="submission" date="2023-07" db="EMBL/GenBank/DDBJ databases">
        <title>draft genome sequence of fig (Ficus carica).</title>
        <authorList>
            <person name="Takahashi T."/>
            <person name="Nishimura K."/>
        </authorList>
    </citation>
    <scope>NUCLEOTIDE SEQUENCE</scope>
</reference>
<keyword evidence="2" id="KW-1185">Reference proteome</keyword>
<protein>
    <submittedName>
        <fullName evidence="1">Uncharacterized protein</fullName>
    </submittedName>
</protein>
<organism evidence="1 2">
    <name type="scientific">Ficus carica</name>
    <name type="common">Common fig</name>
    <dbReference type="NCBI Taxonomy" id="3494"/>
    <lineage>
        <taxon>Eukaryota</taxon>
        <taxon>Viridiplantae</taxon>
        <taxon>Streptophyta</taxon>
        <taxon>Embryophyta</taxon>
        <taxon>Tracheophyta</taxon>
        <taxon>Spermatophyta</taxon>
        <taxon>Magnoliopsida</taxon>
        <taxon>eudicotyledons</taxon>
        <taxon>Gunneridae</taxon>
        <taxon>Pentapetalae</taxon>
        <taxon>rosids</taxon>
        <taxon>fabids</taxon>
        <taxon>Rosales</taxon>
        <taxon>Moraceae</taxon>
        <taxon>Ficeae</taxon>
        <taxon>Ficus</taxon>
    </lineage>
</organism>
<sequence>MIGEIESKHSGLGSEELEASSSFSLNSSGSSCTGASRLVDAIKGALRRTLKNWMVDTQTQEWSLGLWAQQRYWASFRVSLVKPTWGWTTYGQMG</sequence>
<accession>A0AA88AEQ1</accession>